<accession>A0AAD1U6I6</accession>
<evidence type="ECO:0000313" key="3">
    <source>
        <dbReference type="Proteomes" id="UP001295684"/>
    </source>
</evidence>
<dbReference type="Proteomes" id="UP001295684">
    <property type="component" value="Unassembled WGS sequence"/>
</dbReference>
<feature type="region of interest" description="Disordered" evidence="1">
    <location>
        <begin position="338"/>
        <end position="382"/>
    </location>
</feature>
<feature type="compositionally biased region" description="Basic and acidic residues" evidence="1">
    <location>
        <begin position="276"/>
        <end position="290"/>
    </location>
</feature>
<organism evidence="2 3">
    <name type="scientific">Euplotes crassus</name>
    <dbReference type="NCBI Taxonomy" id="5936"/>
    <lineage>
        <taxon>Eukaryota</taxon>
        <taxon>Sar</taxon>
        <taxon>Alveolata</taxon>
        <taxon>Ciliophora</taxon>
        <taxon>Intramacronucleata</taxon>
        <taxon>Spirotrichea</taxon>
        <taxon>Hypotrichia</taxon>
        <taxon>Euplotida</taxon>
        <taxon>Euplotidae</taxon>
        <taxon>Moneuplotes</taxon>
    </lineage>
</organism>
<gene>
    <name evidence="2" type="ORF">ECRASSUSDP1_LOCUS4625</name>
</gene>
<evidence type="ECO:0000256" key="1">
    <source>
        <dbReference type="SAM" id="MobiDB-lite"/>
    </source>
</evidence>
<feature type="region of interest" description="Disordered" evidence="1">
    <location>
        <begin position="264"/>
        <end position="304"/>
    </location>
</feature>
<reference evidence="2" key="1">
    <citation type="submission" date="2023-07" db="EMBL/GenBank/DDBJ databases">
        <authorList>
            <consortium name="AG Swart"/>
            <person name="Singh M."/>
            <person name="Singh A."/>
            <person name="Seah K."/>
            <person name="Emmerich C."/>
        </authorList>
    </citation>
    <scope>NUCLEOTIDE SEQUENCE</scope>
    <source>
        <strain evidence="2">DP1</strain>
    </source>
</reference>
<proteinExistence type="predicted"/>
<evidence type="ECO:0000313" key="2">
    <source>
        <dbReference type="EMBL" id="CAI2363295.1"/>
    </source>
</evidence>
<dbReference type="AlphaFoldDB" id="A0AAD1U6I6"/>
<name>A0AAD1U6I6_EUPCR</name>
<feature type="compositionally biased region" description="Basic and acidic residues" evidence="1">
    <location>
        <begin position="354"/>
        <end position="369"/>
    </location>
</feature>
<comment type="caution">
    <text evidence="2">The sequence shown here is derived from an EMBL/GenBank/DDBJ whole genome shotgun (WGS) entry which is preliminary data.</text>
</comment>
<feature type="compositionally biased region" description="Basic and acidic residues" evidence="1">
    <location>
        <begin position="338"/>
        <end position="347"/>
    </location>
</feature>
<protein>
    <submittedName>
        <fullName evidence="2">Uncharacterized protein</fullName>
    </submittedName>
</protein>
<dbReference type="EMBL" id="CAMPGE010004448">
    <property type="protein sequence ID" value="CAI2363295.1"/>
    <property type="molecule type" value="Genomic_DNA"/>
</dbReference>
<sequence length="382" mass="44154">MKDQTFNTVERAKNLSKLEQSDMKRNFSNFEERKVIPRINHFSPEERKKIFLSPVNTSYFPINTSSYSKIGTSFSDRRIQKQRINPATVIQKALRKLKLKRKGMEQLFSPLRTMEKSQYNRIKKILSGSIPKRKKKLRQLMNNSNISGLVNNKTLKCAMFQGRNFKMFQNKLNKNKKFQVCRRGLKSPQPTASQKLNLTDIHKVKKIRTKFKKNIAPSIAKDESPTKRMEAKDRKIIVSGLIKQNTLKFKALANKTLKTLQNPRKASEISNFPRPHTFDIDEESPTKKPTLEVQPKKSGYLDPSEPVGIRAITVGKLGDSGRQKHGLKNKYIMKQYEKAKEEDRNETESSMSVKSKDQNKTMTLRDARKGSSFLFLKARQEG</sequence>
<keyword evidence="3" id="KW-1185">Reference proteome</keyword>